<gene>
    <name evidence="4" type="primary">aroH</name>
    <name evidence="4" type="ORF">ENP13_06350</name>
</gene>
<keyword evidence="2 3" id="KW-0057">Aromatic amino acid biosynthesis</keyword>
<keyword evidence="3 4" id="KW-0413">Isomerase</keyword>
<evidence type="ECO:0000256" key="2">
    <source>
        <dbReference type="PIRSR" id="PIRSR005965-1"/>
    </source>
</evidence>
<feature type="binding site" evidence="2">
    <location>
        <position position="8"/>
    </location>
    <ligand>
        <name>prephenate</name>
        <dbReference type="ChEBI" id="CHEBI:29934"/>
    </ligand>
</feature>
<feature type="binding site" evidence="2">
    <location>
        <position position="108"/>
    </location>
    <ligand>
        <name>prephenate</name>
        <dbReference type="ChEBI" id="CHEBI:29934"/>
    </ligand>
</feature>
<dbReference type="NCBIfam" id="TIGR01796">
    <property type="entry name" value="CM_mono_aroH"/>
    <property type="match status" value="1"/>
</dbReference>
<dbReference type="PANTHER" id="PTHR21164">
    <property type="entry name" value="CHORISMATE MUTASE"/>
    <property type="match status" value="1"/>
</dbReference>
<sequence length="126" mass="13860">MGWCRGIRGATTVERNDAADMLEATRELLTALVEANGIQPDDVASIIFTTTPDLTATFPAVAARELGWVHVPLLCAHEMDVPGALRGVIRVLMHVNTEKSAREIKHVYLRGARELRPEWAFDGSSH</sequence>
<feature type="binding site" evidence="2">
    <location>
        <position position="90"/>
    </location>
    <ligand>
        <name>prephenate</name>
        <dbReference type="ChEBI" id="CHEBI:29934"/>
    </ligand>
</feature>
<dbReference type="GO" id="GO:0046417">
    <property type="term" value="P:chorismate metabolic process"/>
    <property type="evidence" value="ECO:0007669"/>
    <property type="project" value="TreeGrafter"/>
</dbReference>
<name>A0A7C2WJC9_9BACT</name>
<dbReference type="InterPro" id="IPR035959">
    <property type="entry name" value="RutC-like_sf"/>
</dbReference>
<dbReference type="EMBL" id="DSID01000475">
    <property type="protein sequence ID" value="HEX70848.1"/>
    <property type="molecule type" value="Genomic_DNA"/>
</dbReference>
<evidence type="ECO:0000256" key="3">
    <source>
        <dbReference type="PROSITE-ProRule" id="PRU00514"/>
    </source>
</evidence>
<evidence type="ECO:0000313" key="4">
    <source>
        <dbReference type="EMBL" id="HEX70848.1"/>
    </source>
</evidence>
<dbReference type="EC" id="5.4.99.5" evidence="1 3"/>
<dbReference type="Pfam" id="PF07736">
    <property type="entry name" value="CM_1"/>
    <property type="match status" value="1"/>
</dbReference>
<dbReference type="AlphaFoldDB" id="A0A7C2WJC9"/>
<dbReference type="Gene3D" id="3.30.1330.40">
    <property type="entry name" value="RutC-like"/>
    <property type="match status" value="1"/>
</dbReference>
<reference evidence="4" key="1">
    <citation type="journal article" date="2020" name="mSystems">
        <title>Genome- and Community-Level Interaction Insights into Carbon Utilization and Element Cycling Functions of Hydrothermarchaeota in Hydrothermal Sediment.</title>
        <authorList>
            <person name="Zhou Z."/>
            <person name="Liu Y."/>
            <person name="Xu W."/>
            <person name="Pan J."/>
            <person name="Luo Z.H."/>
            <person name="Li M."/>
        </authorList>
    </citation>
    <scope>NUCLEOTIDE SEQUENCE [LARGE SCALE GENOMIC DNA]</scope>
    <source>
        <strain evidence="4">SpSt-192</strain>
    </source>
</reference>
<dbReference type="GO" id="GO:0009073">
    <property type="term" value="P:aromatic amino acid family biosynthetic process"/>
    <property type="evidence" value="ECO:0007669"/>
    <property type="project" value="UniProtKB-UniRule"/>
</dbReference>
<protein>
    <recommendedName>
        <fullName evidence="1 3">chorismate mutase</fullName>
        <ecNumber evidence="1 3">5.4.99.5</ecNumber>
    </recommendedName>
</protein>
<dbReference type="GO" id="GO:0004106">
    <property type="term" value="F:chorismate mutase activity"/>
    <property type="evidence" value="ECO:0007669"/>
    <property type="project" value="UniProtKB-UniRule"/>
</dbReference>
<proteinExistence type="predicted"/>
<comment type="catalytic activity">
    <reaction evidence="3">
        <text>chorismate = prephenate</text>
        <dbReference type="Rhea" id="RHEA:13897"/>
        <dbReference type="ChEBI" id="CHEBI:29748"/>
        <dbReference type="ChEBI" id="CHEBI:29934"/>
        <dbReference type="EC" id="5.4.99.5"/>
    </reaction>
</comment>
<dbReference type="InterPro" id="IPR008243">
    <property type="entry name" value="Chorismate_mutase_AroH"/>
</dbReference>
<accession>A0A7C2WJC9</accession>
<keyword evidence="2 3" id="KW-0028">Amino-acid biosynthesis</keyword>
<comment type="caution">
    <text evidence="4">The sequence shown here is derived from an EMBL/GenBank/DDBJ whole genome shotgun (WGS) entry which is preliminary data.</text>
</comment>
<organism evidence="4">
    <name type="scientific">Thermorudis sp</name>
    <dbReference type="NCBI Taxonomy" id="1969470"/>
    <lineage>
        <taxon>Bacteria</taxon>
        <taxon>Pseudomonadati</taxon>
        <taxon>Thermomicrobiota</taxon>
        <taxon>Thermomicrobia</taxon>
        <taxon>Thermomicrobia incertae sedis</taxon>
        <taxon>Thermorudis</taxon>
    </lineage>
</organism>
<dbReference type="CDD" id="cd02185">
    <property type="entry name" value="AroH"/>
    <property type="match status" value="1"/>
</dbReference>
<dbReference type="PIRSF" id="PIRSF005965">
    <property type="entry name" value="Chor_mut_AroH"/>
    <property type="match status" value="1"/>
</dbReference>
<dbReference type="PROSITE" id="PS51167">
    <property type="entry name" value="CHORISMATE_MUT_1"/>
    <property type="match status" value="1"/>
</dbReference>
<evidence type="ECO:0000256" key="1">
    <source>
        <dbReference type="NCBIfam" id="TIGR01796"/>
    </source>
</evidence>
<dbReference type="SUPFAM" id="SSF55298">
    <property type="entry name" value="YjgF-like"/>
    <property type="match status" value="1"/>
</dbReference>
<dbReference type="PANTHER" id="PTHR21164:SF0">
    <property type="entry name" value="CHORISMATE MUTASE AROH"/>
    <property type="match status" value="1"/>
</dbReference>
<dbReference type="GO" id="GO:0008652">
    <property type="term" value="P:amino acid biosynthetic process"/>
    <property type="evidence" value="ECO:0007669"/>
    <property type="project" value="UniProtKB-UniRule"/>
</dbReference>